<feature type="compositionally biased region" description="Basic and acidic residues" evidence="1">
    <location>
        <begin position="207"/>
        <end position="218"/>
    </location>
</feature>
<accession>A0A162TB11</accession>
<dbReference type="EMBL" id="KV441024">
    <property type="protein sequence ID" value="OAD67282.1"/>
    <property type="molecule type" value="Genomic_DNA"/>
</dbReference>
<feature type="compositionally biased region" description="Acidic residues" evidence="1">
    <location>
        <begin position="166"/>
        <end position="191"/>
    </location>
</feature>
<dbReference type="GeneID" id="29002068"/>
<protein>
    <submittedName>
        <fullName evidence="2">Uncharacterized protein</fullName>
    </submittedName>
</protein>
<organism evidence="2 3">
    <name type="scientific">Phycomyces blakesleeanus (strain ATCC 8743b / DSM 1359 / FGSC 10004 / NBRC 33097 / NRRL 1555)</name>
    <dbReference type="NCBI Taxonomy" id="763407"/>
    <lineage>
        <taxon>Eukaryota</taxon>
        <taxon>Fungi</taxon>
        <taxon>Fungi incertae sedis</taxon>
        <taxon>Mucoromycota</taxon>
        <taxon>Mucoromycotina</taxon>
        <taxon>Mucoromycetes</taxon>
        <taxon>Mucorales</taxon>
        <taxon>Phycomycetaceae</taxon>
        <taxon>Phycomyces</taxon>
    </lineage>
</organism>
<proteinExistence type="predicted"/>
<keyword evidence="3" id="KW-1185">Reference proteome</keyword>
<sequence>MTVPKVVCLFETFRELQAKCLKAYFSLSKTFLNLSQSRIETLHIYRMMHSHSPENSDSNKKQVKDLKNKKSELSKLYASRFKHNKNIGHGGSNLTVRPKLEKVVFMAMRAEYKVQKKLKYKLKAVKVKLAKDTAFGLMREAEFGSDPLAKGKDKRKGKAKAKTDDFYDTEDINTSEDGDDSEEKDEDDDSGEINSTKKKTKAVTMETNRKSKVTEKTTEISNEEGGLSNSNPDEGVYDLLHDQCCSLVEEREFHRDILAILSKALSYFEIIAKHFEK</sequence>
<evidence type="ECO:0000256" key="1">
    <source>
        <dbReference type="SAM" id="MobiDB-lite"/>
    </source>
</evidence>
<dbReference type="AlphaFoldDB" id="A0A162TB11"/>
<name>A0A162TB11_PHYB8</name>
<evidence type="ECO:0000313" key="2">
    <source>
        <dbReference type="EMBL" id="OAD67282.1"/>
    </source>
</evidence>
<dbReference type="InParanoid" id="A0A162TB11"/>
<gene>
    <name evidence="2" type="ORF">PHYBLDRAFT_63721</name>
</gene>
<dbReference type="RefSeq" id="XP_018285322.1">
    <property type="nucleotide sequence ID" value="XM_018441162.1"/>
</dbReference>
<dbReference type="Proteomes" id="UP000077315">
    <property type="component" value="Unassembled WGS sequence"/>
</dbReference>
<feature type="region of interest" description="Disordered" evidence="1">
    <location>
        <begin position="146"/>
        <end position="231"/>
    </location>
</feature>
<dbReference type="VEuPathDB" id="FungiDB:PHYBLDRAFT_63721"/>
<reference evidence="3" key="1">
    <citation type="submission" date="2015-06" db="EMBL/GenBank/DDBJ databases">
        <title>Expansion of signal transduction pathways in fungi by whole-genome duplication.</title>
        <authorList>
            <consortium name="DOE Joint Genome Institute"/>
            <person name="Corrochano L.M."/>
            <person name="Kuo A."/>
            <person name="Marcet-Houben M."/>
            <person name="Polaino S."/>
            <person name="Salamov A."/>
            <person name="Villalobos J.M."/>
            <person name="Alvarez M.I."/>
            <person name="Avalos J."/>
            <person name="Benito E.P."/>
            <person name="Benoit I."/>
            <person name="Burger G."/>
            <person name="Camino L.P."/>
            <person name="Canovas D."/>
            <person name="Cerda-Olmedo E."/>
            <person name="Cheng J.-F."/>
            <person name="Dominguez A."/>
            <person name="Elias M."/>
            <person name="Eslava A.P."/>
            <person name="Glaser F."/>
            <person name="Grimwood J."/>
            <person name="Gutierrez G."/>
            <person name="Heitman J."/>
            <person name="Henrissat B."/>
            <person name="Iturriaga E.A."/>
            <person name="Lang B.F."/>
            <person name="Lavin J.L."/>
            <person name="Lee S."/>
            <person name="Li W."/>
            <person name="Lindquist E."/>
            <person name="Lopez-Garcia S."/>
            <person name="Luque E.M."/>
            <person name="Marcos A.T."/>
            <person name="Martin J."/>
            <person name="McCluskey K."/>
            <person name="Medina H.R."/>
            <person name="Miralles-Duran A."/>
            <person name="Miyazaki A."/>
            <person name="Munoz-Torres E."/>
            <person name="Oguiza J.A."/>
            <person name="Ohm R."/>
            <person name="Olmedo M."/>
            <person name="Orejas M."/>
            <person name="Ortiz-Castellanos L."/>
            <person name="Pisabarro A.G."/>
            <person name="Rodriguez-Romero J."/>
            <person name="Ruiz-Herrera J."/>
            <person name="Ruiz-Vazquez R."/>
            <person name="Sanz C."/>
            <person name="Schackwitz W."/>
            <person name="Schmutz J."/>
            <person name="Shahriari M."/>
            <person name="Shelest E."/>
            <person name="Silva-Franco F."/>
            <person name="Soanes D."/>
            <person name="Syed K."/>
            <person name="Tagua V.G."/>
            <person name="Talbot N.J."/>
            <person name="Thon M."/>
            <person name="De vries R.P."/>
            <person name="Wiebenga A."/>
            <person name="Yadav J.S."/>
            <person name="Braun E.L."/>
            <person name="Baker S."/>
            <person name="Garre V."/>
            <person name="Horwitz B."/>
            <person name="Torres-Martinez S."/>
            <person name="Idnurm A."/>
            <person name="Herrera-Estrella A."/>
            <person name="Gabaldon T."/>
            <person name="Grigoriev I.V."/>
        </authorList>
    </citation>
    <scope>NUCLEOTIDE SEQUENCE [LARGE SCALE GENOMIC DNA]</scope>
    <source>
        <strain evidence="3">NRRL 1555(-)</strain>
    </source>
</reference>
<evidence type="ECO:0000313" key="3">
    <source>
        <dbReference type="Proteomes" id="UP000077315"/>
    </source>
</evidence>